<dbReference type="GeneID" id="64697503"/>
<keyword evidence="1" id="KW-0472">Membrane</keyword>
<keyword evidence="1" id="KW-0812">Transmembrane</keyword>
<comment type="caution">
    <text evidence="2">The sequence shown here is derived from an EMBL/GenBank/DDBJ whole genome shotgun (WGS) entry which is preliminary data.</text>
</comment>
<feature type="transmembrane region" description="Helical" evidence="1">
    <location>
        <begin position="32"/>
        <end position="56"/>
    </location>
</feature>
<feature type="transmembrane region" description="Helical" evidence="1">
    <location>
        <begin position="68"/>
        <end position="88"/>
    </location>
</feature>
<organism evidence="2 3">
    <name type="scientific">Suillus discolor</name>
    <dbReference type="NCBI Taxonomy" id="1912936"/>
    <lineage>
        <taxon>Eukaryota</taxon>
        <taxon>Fungi</taxon>
        <taxon>Dikarya</taxon>
        <taxon>Basidiomycota</taxon>
        <taxon>Agaricomycotina</taxon>
        <taxon>Agaricomycetes</taxon>
        <taxon>Agaricomycetidae</taxon>
        <taxon>Boletales</taxon>
        <taxon>Suillineae</taxon>
        <taxon>Suillaceae</taxon>
        <taxon>Suillus</taxon>
    </lineage>
</organism>
<name>A0A9P7FIW9_9AGAM</name>
<evidence type="ECO:0000313" key="3">
    <source>
        <dbReference type="Proteomes" id="UP000823399"/>
    </source>
</evidence>
<dbReference type="Proteomes" id="UP000823399">
    <property type="component" value="Unassembled WGS sequence"/>
</dbReference>
<sequence length="91" mass="10107">MCMTYTCNLDDAYFCTSVNHCTSFAHFVYKLYISPISAMACIHATILMHTSALLLVTLQASYPSGTSFTSYTCLLLLAYVLQSHTTIYQGL</sequence>
<evidence type="ECO:0000256" key="1">
    <source>
        <dbReference type="SAM" id="Phobius"/>
    </source>
</evidence>
<keyword evidence="3" id="KW-1185">Reference proteome</keyword>
<gene>
    <name evidence="2" type="ORF">F5147DRAFT_667371</name>
</gene>
<protein>
    <submittedName>
        <fullName evidence="2">Uncharacterized protein</fullName>
    </submittedName>
</protein>
<evidence type="ECO:0000313" key="2">
    <source>
        <dbReference type="EMBL" id="KAG2118902.1"/>
    </source>
</evidence>
<dbReference type="EMBL" id="JABBWM010000003">
    <property type="protein sequence ID" value="KAG2118902.1"/>
    <property type="molecule type" value="Genomic_DNA"/>
</dbReference>
<reference evidence="2" key="1">
    <citation type="journal article" date="2020" name="New Phytol.">
        <title>Comparative genomics reveals dynamic genome evolution in host specialist ectomycorrhizal fungi.</title>
        <authorList>
            <person name="Lofgren L.A."/>
            <person name="Nguyen N.H."/>
            <person name="Vilgalys R."/>
            <person name="Ruytinx J."/>
            <person name="Liao H.L."/>
            <person name="Branco S."/>
            <person name="Kuo A."/>
            <person name="LaButti K."/>
            <person name="Lipzen A."/>
            <person name="Andreopoulos W."/>
            <person name="Pangilinan J."/>
            <person name="Riley R."/>
            <person name="Hundley H."/>
            <person name="Na H."/>
            <person name="Barry K."/>
            <person name="Grigoriev I.V."/>
            <person name="Stajich J.E."/>
            <person name="Kennedy P.G."/>
        </authorList>
    </citation>
    <scope>NUCLEOTIDE SEQUENCE</scope>
    <source>
        <strain evidence="2">FC423</strain>
    </source>
</reference>
<dbReference type="RefSeq" id="XP_041299011.1">
    <property type="nucleotide sequence ID" value="XM_041435244.1"/>
</dbReference>
<dbReference type="OrthoDB" id="10423548at2759"/>
<accession>A0A9P7FIW9</accession>
<proteinExistence type="predicted"/>
<dbReference type="AlphaFoldDB" id="A0A9P7FIW9"/>
<keyword evidence="1" id="KW-1133">Transmembrane helix</keyword>